<name>A0AAJ8L8S6_9TREE</name>
<dbReference type="PRINTS" id="PR00420">
    <property type="entry name" value="RNGMNOXGNASE"/>
</dbReference>
<dbReference type="RefSeq" id="XP_070059384.1">
    <property type="nucleotide sequence ID" value="XM_070203283.1"/>
</dbReference>
<reference evidence="7" key="2">
    <citation type="submission" date="2024-02" db="EMBL/GenBank/DDBJ databases">
        <title>Comparative genomics of Cryptococcus and Kwoniella reveals pathogenesis evolution and contrasting modes of karyotype evolution via chromosome fusion or intercentromeric recombination.</title>
        <authorList>
            <person name="Coelho M.A."/>
            <person name="David-Palma M."/>
            <person name="Shea T."/>
            <person name="Bowers K."/>
            <person name="McGinley-Smith S."/>
            <person name="Mohammad A.W."/>
            <person name="Gnirke A."/>
            <person name="Yurkov A.M."/>
            <person name="Nowrousian M."/>
            <person name="Sun S."/>
            <person name="Cuomo C.A."/>
            <person name="Heitman J."/>
        </authorList>
    </citation>
    <scope>NUCLEOTIDE SEQUENCE</scope>
    <source>
        <strain evidence="7">CBS 10737</strain>
    </source>
</reference>
<keyword evidence="8" id="KW-1185">Reference proteome</keyword>
<dbReference type="PANTHER" id="PTHR47178:SF3">
    <property type="entry name" value="FAD-BINDING DOMAIN-CONTAINING PROTEIN"/>
    <property type="match status" value="1"/>
</dbReference>
<proteinExistence type="predicted"/>
<accession>A0AAJ8L8S6</accession>
<evidence type="ECO:0000256" key="2">
    <source>
        <dbReference type="ARBA" id="ARBA00022827"/>
    </source>
</evidence>
<dbReference type="Pfam" id="PF01266">
    <property type="entry name" value="DAO"/>
    <property type="match status" value="1"/>
</dbReference>
<evidence type="ECO:0000259" key="6">
    <source>
        <dbReference type="Pfam" id="PF01494"/>
    </source>
</evidence>
<evidence type="ECO:0000256" key="3">
    <source>
        <dbReference type="ARBA" id="ARBA00023002"/>
    </source>
</evidence>
<gene>
    <name evidence="7" type="ORF">I206_106274</name>
</gene>
<evidence type="ECO:0000259" key="5">
    <source>
        <dbReference type="Pfam" id="PF01266"/>
    </source>
</evidence>
<dbReference type="EMBL" id="CP144526">
    <property type="protein sequence ID" value="WWC72312.1"/>
    <property type="molecule type" value="Genomic_DNA"/>
</dbReference>
<dbReference type="Gene3D" id="3.50.50.60">
    <property type="entry name" value="FAD/NAD(P)-binding domain"/>
    <property type="match status" value="1"/>
</dbReference>
<dbReference type="InterPro" id="IPR006076">
    <property type="entry name" value="FAD-dep_OxRdtase"/>
</dbReference>
<dbReference type="KEGG" id="kpin:30173469"/>
<reference evidence="7" key="1">
    <citation type="submission" date="2013-07" db="EMBL/GenBank/DDBJ databases">
        <authorList>
            <consortium name="The Broad Institute Genome Sequencing Platform"/>
            <person name="Cuomo C."/>
            <person name="Litvintseva A."/>
            <person name="Chen Y."/>
            <person name="Heitman J."/>
            <person name="Sun S."/>
            <person name="Springer D."/>
            <person name="Dromer F."/>
            <person name="Young S.K."/>
            <person name="Zeng Q."/>
            <person name="Gargeya S."/>
            <person name="Fitzgerald M."/>
            <person name="Abouelleil A."/>
            <person name="Alvarado L."/>
            <person name="Berlin A.M."/>
            <person name="Chapman S.B."/>
            <person name="Dewar J."/>
            <person name="Goldberg J."/>
            <person name="Griggs A."/>
            <person name="Gujja S."/>
            <person name="Hansen M."/>
            <person name="Howarth C."/>
            <person name="Imamovic A."/>
            <person name="Larimer J."/>
            <person name="McCowan C."/>
            <person name="Murphy C."/>
            <person name="Pearson M."/>
            <person name="Priest M."/>
            <person name="Roberts A."/>
            <person name="Saif S."/>
            <person name="Shea T."/>
            <person name="Sykes S."/>
            <person name="Wortman J."/>
            <person name="Nusbaum C."/>
            <person name="Birren B."/>
        </authorList>
    </citation>
    <scope>NUCLEOTIDE SEQUENCE</scope>
    <source>
        <strain evidence="7">CBS 10737</strain>
    </source>
</reference>
<evidence type="ECO:0008006" key="9">
    <source>
        <dbReference type="Google" id="ProtNLM"/>
    </source>
</evidence>
<feature type="domain" description="FAD-binding" evidence="6">
    <location>
        <begin position="318"/>
        <end position="384"/>
    </location>
</feature>
<evidence type="ECO:0000313" key="7">
    <source>
        <dbReference type="EMBL" id="WWC72312.1"/>
    </source>
</evidence>
<dbReference type="GO" id="GO:0004497">
    <property type="term" value="F:monooxygenase activity"/>
    <property type="evidence" value="ECO:0007669"/>
    <property type="project" value="UniProtKB-KW"/>
</dbReference>
<dbReference type="SUPFAM" id="SSF51905">
    <property type="entry name" value="FAD/NAD(P)-binding domain"/>
    <property type="match status" value="1"/>
</dbReference>
<dbReference type="InterPro" id="IPR002938">
    <property type="entry name" value="FAD-bd"/>
</dbReference>
<evidence type="ECO:0000256" key="4">
    <source>
        <dbReference type="ARBA" id="ARBA00023033"/>
    </source>
</evidence>
<feature type="domain" description="FAD dependent oxidoreductase" evidence="5">
    <location>
        <begin position="13"/>
        <end position="51"/>
    </location>
</feature>
<dbReference type="InterPro" id="IPR036188">
    <property type="entry name" value="FAD/NAD-bd_sf"/>
</dbReference>
<protein>
    <recommendedName>
        <fullName evidence="9">FAD-binding domain-containing protein</fullName>
    </recommendedName>
</protein>
<evidence type="ECO:0000256" key="1">
    <source>
        <dbReference type="ARBA" id="ARBA00022630"/>
    </source>
</evidence>
<keyword evidence="4" id="KW-0503">Monooxygenase</keyword>
<keyword evidence="1" id="KW-0285">Flavoprotein</keyword>
<evidence type="ECO:0000313" key="8">
    <source>
        <dbReference type="Proteomes" id="UP000094020"/>
    </source>
</evidence>
<dbReference type="Proteomes" id="UP000094020">
    <property type="component" value="Chromosome 8"/>
</dbReference>
<organism evidence="7 8">
    <name type="scientific">Kwoniella pini CBS 10737</name>
    <dbReference type="NCBI Taxonomy" id="1296096"/>
    <lineage>
        <taxon>Eukaryota</taxon>
        <taxon>Fungi</taxon>
        <taxon>Dikarya</taxon>
        <taxon>Basidiomycota</taxon>
        <taxon>Agaricomycotina</taxon>
        <taxon>Tremellomycetes</taxon>
        <taxon>Tremellales</taxon>
        <taxon>Cryptococcaceae</taxon>
        <taxon>Kwoniella</taxon>
    </lineage>
</organism>
<dbReference type="PANTHER" id="PTHR47178">
    <property type="entry name" value="MONOOXYGENASE, FAD-BINDING"/>
    <property type="match status" value="1"/>
</dbReference>
<keyword evidence="2" id="KW-0274">FAD</keyword>
<keyword evidence="3" id="KW-0560">Oxidoreductase</keyword>
<dbReference type="Pfam" id="PF01494">
    <property type="entry name" value="FAD_binding_3"/>
    <property type="match status" value="1"/>
</dbReference>
<dbReference type="GO" id="GO:0071949">
    <property type="term" value="F:FAD binding"/>
    <property type="evidence" value="ECO:0007669"/>
    <property type="project" value="InterPro"/>
</dbReference>
<dbReference type="GeneID" id="30173469"/>
<sequence>MSLHNTTTECNFKVIVIGAGIAGLAAAHHLERAKRQGNAPKGLQVVVYEQREGNPITDKYPAQLSEDARQCLTNIIAPASYSDLVDLSDYGISHGGVNILNNDLTHLFSNKKYENEQPQWINRKVLSSLLSDGVNVLRGRRVVRVRDLKDNKVEVVLDNGTTELADFVIGADGMNSTIRSQLHPAFSKTPQLPFILVQFKLATPFPQIPKAFQRDCVNLVLGNSSNSTQIILFSGSQLPLMDPKTAIKLSEEGPFAEPNDEVKAVQQALEDPKCGFVLVRMMIPTRLTQDWEDLTDGSWIDKILTFLREDGTNLELIKMIENDLVPATIQASPIFSSEIGKAVPFKEGRIVLIGDAMHVVPPTNGNSIAAALKDAQDIAETLLASSELGGADGPLQTLLPQNHYALKTRSEDYLKKSLHLLEVSNQTGIQGFLHRGMLRSMNWLKSF</sequence>
<dbReference type="AlphaFoldDB" id="A0AAJ8L8S6"/>